<protein>
    <recommendedName>
        <fullName evidence="2">Saccharopine dehydrogenase NADP binding domain-containing protein</fullName>
    </recommendedName>
</protein>
<evidence type="ECO:0000259" key="2">
    <source>
        <dbReference type="Pfam" id="PF03435"/>
    </source>
</evidence>
<dbReference type="EMBL" id="RQTK01000716">
    <property type="protein sequence ID" value="RUS75726.1"/>
    <property type="molecule type" value="Genomic_DNA"/>
</dbReference>
<feature type="domain" description="Saccharopine dehydrogenase NADP binding" evidence="2">
    <location>
        <begin position="9"/>
        <end position="141"/>
    </location>
</feature>
<sequence>MDSKRYDLVIFGASGFTGQFVVDQVAKLAEEENLTWAVAGRLKPKLMKVLSEASIRTGKKLSDIPMIIADTDSLSSLERMARQARVVLNCVGPYRFFGEPVVKACIASGAHHLDISGEPQFLETIQHLYHDKAKQNNVMVIGATGFDSVPAESGVMFLQEKFEGGQLTNIESYLSIQHGPKGGGINFATYESAVHSFCHAGELIKLRKSLNSEPMPKIKHRLPRRPFMFFSEEVKKWCLPFMGSDRSVVNRTVRDHYSTGVLKNNVEFNPYLSMSSKFSALKFRAFIFIFTFLCQYWFGRWLLLKFPQVFSLGYFKRGGPSQEQIDGTIFTKTFVGHGFDSHKSAAAGGKPNRKVTVRLTAPEPGYVATPICMVQCAAVVLKEADSMRHTSGVLTPGAAFYGTSLLKRLNKHNVRFETLSDIKV</sequence>
<dbReference type="AlphaFoldDB" id="A0A433T2G0"/>
<dbReference type="SUPFAM" id="SSF51735">
    <property type="entry name" value="NAD(P)-binding Rossmann-fold domains"/>
    <property type="match status" value="1"/>
</dbReference>
<gene>
    <name evidence="3" type="ORF">EGW08_016508</name>
</gene>
<dbReference type="Gene3D" id="3.40.50.720">
    <property type="entry name" value="NAD(P)-binding Rossmann-like Domain"/>
    <property type="match status" value="1"/>
</dbReference>
<dbReference type="InterPro" id="IPR051276">
    <property type="entry name" value="Saccharopine_DH-like_oxidrdct"/>
</dbReference>
<reference evidence="3 4" key="1">
    <citation type="submission" date="2019-01" db="EMBL/GenBank/DDBJ databases">
        <title>A draft genome assembly of the solar-powered sea slug Elysia chlorotica.</title>
        <authorList>
            <person name="Cai H."/>
            <person name="Li Q."/>
            <person name="Fang X."/>
            <person name="Li J."/>
            <person name="Curtis N.E."/>
            <person name="Altenburger A."/>
            <person name="Shibata T."/>
            <person name="Feng M."/>
            <person name="Maeda T."/>
            <person name="Schwartz J.A."/>
            <person name="Shigenobu S."/>
            <person name="Lundholm N."/>
            <person name="Nishiyama T."/>
            <person name="Yang H."/>
            <person name="Hasebe M."/>
            <person name="Li S."/>
            <person name="Pierce S.K."/>
            <person name="Wang J."/>
        </authorList>
    </citation>
    <scope>NUCLEOTIDE SEQUENCE [LARGE SCALE GENOMIC DNA]</scope>
    <source>
        <strain evidence="3">EC2010</strain>
        <tissue evidence="3">Whole organism of an adult</tissue>
    </source>
</reference>
<dbReference type="GO" id="GO:0005811">
    <property type="term" value="C:lipid droplet"/>
    <property type="evidence" value="ECO:0007669"/>
    <property type="project" value="TreeGrafter"/>
</dbReference>
<keyword evidence="4" id="KW-1185">Reference proteome</keyword>
<dbReference type="InterPro" id="IPR005097">
    <property type="entry name" value="Sacchrp_dh_NADP-bd"/>
</dbReference>
<dbReference type="Proteomes" id="UP000271974">
    <property type="component" value="Unassembled WGS sequence"/>
</dbReference>
<dbReference type="PANTHER" id="PTHR12286">
    <property type="entry name" value="SACCHAROPINE DEHYDROGENASE-LIKE OXIDOREDUCTASE"/>
    <property type="match status" value="1"/>
</dbReference>
<evidence type="ECO:0000313" key="3">
    <source>
        <dbReference type="EMBL" id="RUS75726.1"/>
    </source>
</evidence>
<dbReference type="OrthoDB" id="10268090at2759"/>
<proteinExistence type="inferred from homology"/>
<dbReference type="FunFam" id="3.40.50.720:FF:000178">
    <property type="entry name" value="Saccharopine dehydrogenase-like oxidoreductase"/>
    <property type="match status" value="1"/>
</dbReference>
<comment type="similarity">
    <text evidence="1">Belongs to the saccharopine dehydrogenase family.</text>
</comment>
<evidence type="ECO:0000313" key="4">
    <source>
        <dbReference type="Proteomes" id="UP000271974"/>
    </source>
</evidence>
<comment type="caution">
    <text evidence="3">The sequence shown here is derived from an EMBL/GenBank/DDBJ whole genome shotgun (WGS) entry which is preliminary data.</text>
</comment>
<dbReference type="GO" id="GO:0005886">
    <property type="term" value="C:plasma membrane"/>
    <property type="evidence" value="ECO:0007669"/>
    <property type="project" value="TreeGrafter"/>
</dbReference>
<dbReference type="Pfam" id="PF03435">
    <property type="entry name" value="Sacchrp_dh_NADP"/>
    <property type="match status" value="1"/>
</dbReference>
<evidence type="ECO:0000256" key="1">
    <source>
        <dbReference type="ARBA" id="ARBA00038048"/>
    </source>
</evidence>
<dbReference type="PANTHER" id="PTHR12286:SF5">
    <property type="entry name" value="SACCHAROPINE DEHYDROGENASE-LIKE OXIDOREDUCTASE"/>
    <property type="match status" value="1"/>
</dbReference>
<dbReference type="InterPro" id="IPR036291">
    <property type="entry name" value="NAD(P)-bd_dom_sf"/>
</dbReference>
<organism evidence="3 4">
    <name type="scientific">Elysia chlorotica</name>
    <name type="common">Eastern emerald elysia</name>
    <name type="synonym">Sea slug</name>
    <dbReference type="NCBI Taxonomy" id="188477"/>
    <lineage>
        <taxon>Eukaryota</taxon>
        <taxon>Metazoa</taxon>
        <taxon>Spiralia</taxon>
        <taxon>Lophotrochozoa</taxon>
        <taxon>Mollusca</taxon>
        <taxon>Gastropoda</taxon>
        <taxon>Heterobranchia</taxon>
        <taxon>Euthyneura</taxon>
        <taxon>Panpulmonata</taxon>
        <taxon>Sacoglossa</taxon>
        <taxon>Placobranchoidea</taxon>
        <taxon>Plakobranchidae</taxon>
        <taxon>Elysia</taxon>
    </lineage>
</organism>
<accession>A0A433T2G0</accession>
<dbReference type="GO" id="GO:0009247">
    <property type="term" value="P:glycolipid biosynthetic process"/>
    <property type="evidence" value="ECO:0007669"/>
    <property type="project" value="TreeGrafter"/>
</dbReference>
<name>A0A433T2G0_ELYCH</name>
<dbReference type="GO" id="GO:0005739">
    <property type="term" value="C:mitochondrion"/>
    <property type="evidence" value="ECO:0007669"/>
    <property type="project" value="TreeGrafter"/>
</dbReference>